<sequence length="105" mass="11394">MHMTPDPEQEFVGHTKSSSVRESYPLPVALQSVAQPPHQPCTAYMTDDDALAKKIYELKHFGKLLKDLASRCFVQNYLVLVVGISLSASAAACVGALAPRQPPLT</sequence>
<evidence type="ECO:0000313" key="2">
    <source>
        <dbReference type="EMBL" id="SOQ53336.1"/>
    </source>
</evidence>
<keyword evidence="1" id="KW-0472">Membrane</keyword>
<organism evidence="2">
    <name type="scientific">Spodoptera frugiperda</name>
    <name type="common">Fall armyworm</name>
    <dbReference type="NCBI Taxonomy" id="7108"/>
    <lineage>
        <taxon>Eukaryota</taxon>
        <taxon>Metazoa</taxon>
        <taxon>Ecdysozoa</taxon>
        <taxon>Arthropoda</taxon>
        <taxon>Hexapoda</taxon>
        <taxon>Insecta</taxon>
        <taxon>Pterygota</taxon>
        <taxon>Neoptera</taxon>
        <taxon>Endopterygota</taxon>
        <taxon>Lepidoptera</taxon>
        <taxon>Glossata</taxon>
        <taxon>Ditrysia</taxon>
        <taxon>Noctuoidea</taxon>
        <taxon>Noctuidae</taxon>
        <taxon>Amphipyrinae</taxon>
        <taxon>Spodoptera</taxon>
    </lineage>
</organism>
<dbReference type="EMBL" id="ODYU01009130">
    <property type="protein sequence ID" value="SOQ53336.1"/>
    <property type="molecule type" value="Genomic_DNA"/>
</dbReference>
<protein>
    <submittedName>
        <fullName evidence="2">SFRICE_040269</fullName>
    </submittedName>
</protein>
<proteinExistence type="predicted"/>
<feature type="transmembrane region" description="Helical" evidence="1">
    <location>
        <begin position="77"/>
        <end position="98"/>
    </location>
</feature>
<keyword evidence="1" id="KW-1133">Transmembrane helix</keyword>
<dbReference type="AlphaFoldDB" id="A0A2H1WK41"/>
<evidence type="ECO:0000256" key="1">
    <source>
        <dbReference type="SAM" id="Phobius"/>
    </source>
</evidence>
<reference evidence="2" key="1">
    <citation type="submission" date="2016-07" db="EMBL/GenBank/DDBJ databases">
        <authorList>
            <person name="Bretaudeau A."/>
        </authorList>
    </citation>
    <scope>NUCLEOTIDE SEQUENCE</scope>
    <source>
        <strain evidence="2">Rice</strain>
        <tissue evidence="2">Whole body</tissue>
    </source>
</reference>
<keyword evidence="1" id="KW-0812">Transmembrane</keyword>
<gene>
    <name evidence="2" type="ORF">SFRICE_040269</name>
</gene>
<accession>A0A2H1WK41</accession>
<name>A0A2H1WK41_SPOFR</name>